<evidence type="ECO:0000259" key="3">
    <source>
        <dbReference type="Pfam" id="PF15420"/>
    </source>
</evidence>
<proteinExistence type="predicted"/>
<organism evidence="4 5">
    <name type="scientific">Rhodococcus triatomae</name>
    <dbReference type="NCBI Taxonomy" id="300028"/>
    <lineage>
        <taxon>Bacteria</taxon>
        <taxon>Bacillati</taxon>
        <taxon>Actinomycetota</taxon>
        <taxon>Actinomycetes</taxon>
        <taxon>Mycobacteriales</taxon>
        <taxon>Nocardiaceae</taxon>
        <taxon>Rhodococcus</taxon>
    </lineage>
</organism>
<dbReference type="AlphaFoldDB" id="A0A1G8QUL8"/>
<accession>A0A1G8QUL8</accession>
<dbReference type="InterPro" id="IPR027788">
    <property type="entry name" value="Alpha/beta-hydrolase_N_dom"/>
</dbReference>
<reference evidence="4 5" key="1">
    <citation type="submission" date="2016-10" db="EMBL/GenBank/DDBJ databases">
        <authorList>
            <person name="de Groot N.N."/>
        </authorList>
    </citation>
    <scope>NUCLEOTIDE SEQUENCE [LARGE SCALE GENOMIC DNA]</scope>
    <source>
        <strain evidence="4 5">DSM 44892</strain>
    </source>
</reference>
<keyword evidence="1" id="KW-0472">Membrane</keyword>
<gene>
    <name evidence="4" type="ORF">SAMN05444695_11616</name>
</gene>
<protein>
    <submittedName>
        <fullName evidence="4">Uncharacterized membrane protein</fullName>
    </submittedName>
</protein>
<evidence type="ECO:0000259" key="2">
    <source>
        <dbReference type="Pfam" id="PF10081"/>
    </source>
</evidence>
<feature type="transmembrane region" description="Helical" evidence="1">
    <location>
        <begin position="71"/>
        <end position="94"/>
    </location>
</feature>
<feature type="transmembrane region" description="Helical" evidence="1">
    <location>
        <begin position="190"/>
        <end position="213"/>
    </location>
</feature>
<name>A0A1G8QUL8_9NOCA</name>
<evidence type="ECO:0000256" key="1">
    <source>
        <dbReference type="SAM" id="Phobius"/>
    </source>
</evidence>
<dbReference type="Proteomes" id="UP000183263">
    <property type="component" value="Unassembled WGS sequence"/>
</dbReference>
<dbReference type="EMBL" id="FNDN01000016">
    <property type="protein sequence ID" value="SDJ08412.1"/>
    <property type="molecule type" value="Genomic_DNA"/>
</dbReference>
<keyword evidence="5" id="KW-1185">Reference proteome</keyword>
<keyword evidence="1" id="KW-1133">Transmembrane helix</keyword>
<sequence length="577" mass="63022">MPGLPGAYYLRMSDTLTVPKADDTPTPPPARAARGWFVRQAQRMHPVGLALGLLFFVWSMSPSLLPRPWYLQSVATGIGVVTGYGLGCLIAWILRRCGVHPQWPAAWRRIGWWSLAAAAVVVIPTFVVLGSWWQQIVRELVGADQDARSQYILVVVLAFVVFVVLLSAGRGLRVATNRTSEFVGRFVPVVVARLAAVVVVVSVSVFLVNGVLYDFLLERANTSFAAADRGTAEGVVPPTAPEKSGSPESAQAWSSLGKEGRTFVASGPSAQEIGAFTGRPALEPVRAYAGRESAGTVEAIADNVVAELDRTGGFERDVLAVVTTTGRGWVNEDVATAFEYVNDGNTAIASMQYSFLPSPLAFIADRQTPMDAGRALFEAVYERWSELPVESRPRLVAFGESLGSYGGQSAFSGGQDMLARLDGALWVGTPGFTEQWRYITDHRDAGSYQRLPVVDEGRDIRFAADPADLELPGPWDDRRIVFWQHASDPITWWGFDLLLERPDWLREPLGADVDPGMSWIPFVTFWQVTLDMVFSADVPSGHGHNYGADAVDLWAQILQPEQWTAADTERLRVVLGG</sequence>
<evidence type="ECO:0000313" key="5">
    <source>
        <dbReference type="Proteomes" id="UP000183263"/>
    </source>
</evidence>
<feature type="transmembrane region" description="Helical" evidence="1">
    <location>
        <begin position="151"/>
        <end position="169"/>
    </location>
</feature>
<dbReference type="Pfam" id="PF10081">
    <property type="entry name" value="Abhydrolase_9"/>
    <property type="match status" value="1"/>
</dbReference>
<dbReference type="Pfam" id="PF15420">
    <property type="entry name" value="Abhydrolase_9_N"/>
    <property type="match status" value="1"/>
</dbReference>
<feature type="domain" description="Alpha/beta-hydrolase catalytic" evidence="2">
    <location>
        <begin position="285"/>
        <end position="571"/>
    </location>
</feature>
<feature type="domain" description="Alpha/beta-hydrolase N-terminal" evidence="3">
    <location>
        <begin position="60"/>
        <end position="268"/>
    </location>
</feature>
<dbReference type="InterPro" id="IPR027787">
    <property type="entry name" value="Alpha/beta-hydrolase_catalytic"/>
</dbReference>
<feature type="transmembrane region" description="Helical" evidence="1">
    <location>
        <begin position="110"/>
        <end position="131"/>
    </location>
</feature>
<evidence type="ECO:0000313" key="4">
    <source>
        <dbReference type="EMBL" id="SDJ08412.1"/>
    </source>
</evidence>
<keyword evidence="1" id="KW-0812">Transmembrane</keyword>
<feature type="transmembrane region" description="Helical" evidence="1">
    <location>
        <begin position="47"/>
        <end position="65"/>
    </location>
</feature>